<protein>
    <submittedName>
        <fullName evidence="5">Beta-1,3-glucan-binding protein</fullName>
    </submittedName>
</protein>
<dbReference type="InterPro" id="IPR050546">
    <property type="entry name" value="Glycosyl_Hydrlase_16"/>
</dbReference>
<dbReference type="Gene3D" id="2.60.120.200">
    <property type="match status" value="1"/>
</dbReference>
<comment type="similarity">
    <text evidence="1">Belongs to the glycosyl hydrolase 16 family.</text>
</comment>
<feature type="domain" description="GH16" evidence="3">
    <location>
        <begin position="25"/>
        <end position="373"/>
    </location>
</feature>
<dbReference type="PANTHER" id="PTHR10963">
    <property type="entry name" value="GLYCOSYL HYDROLASE-RELATED"/>
    <property type="match status" value="1"/>
</dbReference>
<evidence type="ECO:0000256" key="1">
    <source>
        <dbReference type="ARBA" id="ARBA00006865"/>
    </source>
</evidence>
<proteinExistence type="inferred from homology"/>
<gene>
    <name evidence="5" type="primary">LOC100209456</name>
</gene>
<dbReference type="SUPFAM" id="SSF49899">
    <property type="entry name" value="Concanavalin A-like lectins/glucanases"/>
    <property type="match status" value="1"/>
</dbReference>
<feature type="chain" id="PRO_5045901185" evidence="2">
    <location>
        <begin position="21"/>
        <end position="378"/>
    </location>
</feature>
<evidence type="ECO:0000313" key="4">
    <source>
        <dbReference type="Proteomes" id="UP001652625"/>
    </source>
</evidence>
<name>A0ABM4CQH0_HYDVU</name>
<accession>A0ABM4CQH0</accession>
<sequence>MIKLFSTMILLGFTFNNVYLATIKDSNKCKKYPCLIFEDNFNDFDLSVWEHLRTAAATGNNEFQYYTNNRSNSFVKDGVLYLKPTLTKDTFGEEFLYNGTLNLWGSTPWTTCTSNLDSGCKRKGSSDSLINPIQSASIRSANKFSFKYGKVDVKAKLPQGDWIWPAIWLMPKYSVYGDWPASGEIDLMESRGNENLTVSKKDLTQIGNKRVSQSLHWGPYYPQNGHPKTLASRGKTEGSFASSYHVYTVIWTKHDISFYIDNSLSLNVSVGNEGFWKFGEFNKLENASNPWENGSKMAPFDQEFYIILNTAVGGTNRYFDENFEPRIPWDNNSNGQKAMKEFWENKNQWLPTWKGNNVALKIDYVRVWKLEPNSSGDT</sequence>
<dbReference type="Proteomes" id="UP001652625">
    <property type="component" value="Chromosome 10"/>
</dbReference>
<dbReference type="Pfam" id="PF00722">
    <property type="entry name" value="Glyco_hydro_16"/>
    <property type="match status" value="1"/>
</dbReference>
<dbReference type="InterPro" id="IPR000757">
    <property type="entry name" value="Beta-glucanase-like"/>
</dbReference>
<evidence type="ECO:0000256" key="2">
    <source>
        <dbReference type="SAM" id="SignalP"/>
    </source>
</evidence>
<keyword evidence="2" id="KW-0732">Signal</keyword>
<dbReference type="CDD" id="cd08024">
    <property type="entry name" value="GH16_CCF"/>
    <property type="match status" value="1"/>
</dbReference>
<dbReference type="GeneID" id="100209456"/>
<dbReference type="RefSeq" id="XP_065664112.1">
    <property type="nucleotide sequence ID" value="XM_065808040.1"/>
</dbReference>
<evidence type="ECO:0000313" key="5">
    <source>
        <dbReference type="RefSeq" id="XP_065664112.1"/>
    </source>
</evidence>
<reference evidence="5" key="1">
    <citation type="submission" date="2025-08" db="UniProtKB">
        <authorList>
            <consortium name="RefSeq"/>
        </authorList>
    </citation>
    <scope>IDENTIFICATION</scope>
</reference>
<evidence type="ECO:0000259" key="3">
    <source>
        <dbReference type="PROSITE" id="PS51762"/>
    </source>
</evidence>
<feature type="signal peptide" evidence="2">
    <location>
        <begin position="1"/>
        <end position="20"/>
    </location>
</feature>
<dbReference type="PROSITE" id="PS51762">
    <property type="entry name" value="GH16_2"/>
    <property type="match status" value="1"/>
</dbReference>
<keyword evidence="4" id="KW-1185">Reference proteome</keyword>
<dbReference type="PANTHER" id="PTHR10963:SF55">
    <property type="entry name" value="GLYCOSIDE HYDROLASE FAMILY 16 PROTEIN"/>
    <property type="match status" value="1"/>
</dbReference>
<organism evidence="4 5">
    <name type="scientific">Hydra vulgaris</name>
    <name type="common">Hydra</name>
    <name type="synonym">Hydra attenuata</name>
    <dbReference type="NCBI Taxonomy" id="6087"/>
    <lineage>
        <taxon>Eukaryota</taxon>
        <taxon>Metazoa</taxon>
        <taxon>Cnidaria</taxon>
        <taxon>Hydrozoa</taxon>
        <taxon>Hydroidolina</taxon>
        <taxon>Anthoathecata</taxon>
        <taxon>Aplanulata</taxon>
        <taxon>Hydridae</taxon>
        <taxon>Hydra</taxon>
    </lineage>
</organism>
<dbReference type="InterPro" id="IPR013320">
    <property type="entry name" value="ConA-like_dom_sf"/>
</dbReference>